<evidence type="ECO:0000256" key="1">
    <source>
        <dbReference type="SAM" id="MobiDB-lite"/>
    </source>
</evidence>
<feature type="domain" description="FHA" evidence="2">
    <location>
        <begin position="97"/>
        <end position="147"/>
    </location>
</feature>
<dbReference type="PANTHER" id="PTHR23308">
    <property type="entry name" value="NUCLEAR INHIBITOR OF PROTEIN PHOSPHATASE-1"/>
    <property type="match status" value="1"/>
</dbReference>
<accession>A0A832H2R1</accession>
<gene>
    <name evidence="3" type="ORF">ENR47_11650</name>
</gene>
<dbReference type="EMBL" id="DSRD01000724">
    <property type="protein sequence ID" value="HGW94920.1"/>
    <property type="molecule type" value="Genomic_DNA"/>
</dbReference>
<organism evidence="3">
    <name type="scientific">Oscillatoriales cyanobacterium SpSt-402</name>
    <dbReference type="NCBI Taxonomy" id="2282168"/>
    <lineage>
        <taxon>Bacteria</taxon>
        <taxon>Bacillati</taxon>
        <taxon>Cyanobacteriota</taxon>
        <taxon>Cyanophyceae</taxon>
        <taxon>Oscillatoriophycideae</taxon>
        <taxon>Oscillatoriales</taxon>
    </lineage>
</organism>
<dbReference type="InterPro" id="IPR000253">
    <property type="entry name" value="FHA_dom"/>
</dbReference>
<feature type="compositionally biased region" description="Low complexity" evidence="1">
    <location>
        <begin position="197"/>
        <end position="208"/>
    </location>
</feature>
<feature type="region of interest" description="Disordered" evidence="1">
    <location>
        <begin position="196"/>
        <end position="268"/>
    </location>
</feature>
<dbReference type="CDD" id="cd00060">
    <property type="entry name" value="FHA"/>
    <property type="match status" value="1"/>
</dbReference>
<protein>
    <submittedName>
        <fullName evidence="3">FHA domain-containing protein</fullName>
    </submittedName>
</protein>
<sequence>MFDSNPLADISSEPLNPAASASDLDQRLGLYRVFLKLYEHHRELLDEILDLENTESRHRVRGVWKFIQGGLQGEQAYLVTNLLSGKTQLLMQPQQTWIIGRDRQAGVSVQDKRLSRRHAMIQYVPNQGFYLSDLNSTNGTYLNGEAVRRPILLKDGDRIRLGSLSFLFFVCSSALTLEAVPPEILSQAKLNQIDLNTTTTPPAQAPVADVNSEQEEDIPDWDTPLPGSDKETSLFLKSPASREQLSQPGTPELSSLQRDEILDRFLKR</sequence>
<dbReference type="SUPFAM" id="SSF49879">
    <property type="entry name" value="SMAD/FHA domain"/>
    <property type="match status" value="1"/>
</dbReference>
<reference evidence="3" key="1">
    <citation type="journal article" date="2020" name="mSystems">
        <title>Genome- and Community-Level Interaction Insights into Carbon Utilization and Element Cycling Functions of Hydrothermarchaeota in Hydrothermal Sediment.</title>
        <authorList>
            <person name="Zhou Z."/>
            <person name="Liu Y."/>
            <person name="Xu W."/>
            <person name="Pan J."/>
            <person name="Luo Z.H."/>
            <person name="Li M."/>
        </authorList>
    </citation>
    <scope>NUCLEOTIDE SEQUENCE [LARGE SCALE GENOMIC DNA]</scope>
    <source>
        <strain evidence="3">SpSt-402</strain>
    </source>
</reference>
<dbReference type="InterPro" id="IPR050923">
    <property type="entry name" value="Cell_Proc_Reg/RNA_Proc"/>
</dbReference>
<feature type="compositionally biased region" description="Basic and acidic residues" evidence="1">
    <location>
        <begin position="257"/>
        <end position="268"/>
    </location>
</feature>
<feature type="compositionally biased region" description="Polar residues" evidence="1">
    <location>
        <begin position="241"/>
        <end position="256"/>
    </location>
</feature>
<evidence type="ECO:0000313" key="3">
    <source>
        <dbReference type="EMBL" id="HGW94920.1"/>
    </source>
</evidence>
<name>A0A832H2R1_9CYAN</name>
<dbReference type="SMART" id="SM00240">
    <property type="entry name" value="FHA"/>
    <property type="match status" value="1"/>
</dbReference>
<evidence type="ECO:0000259" key="2">
    <source>
        <dbReference type="PROSITE" id="PS50006"/>
    </source>
</evidence>
<comment type="caution">
    <text evidence="3">The sequence shown here is derived from an EMBL/GenBank/DDBJ whole genome shotgun (WGS) entry which is preliminary data.</text>
</comment>
<dbReference type="PROSITE" id="PS50006">
    <property type="entry name" value="FHA_DOMAIN"/>
    <property type="match status" value="1"/>
</dbReference>
<dbReference type="Gene3D" id="2.60.200.20">
    <property type="match status" value="1"/>
</dbReference>
<proteinExistence type="predicted"/>
<dbReference type="InterPro" id="IPR008984">
    <property type="entry name" value="SMAD_FHA_dom_sf"/>
</dbReference>
<dbReference type="Pfam" id="PF00498">
    <property type="entry name" value="FHA"/>
    <property type="match status" value="1"/>
</dbReference>
<dbReference type="AlphaFoldDB" id="A0A832H2R1"/>